<reference evidence="1 2" key="1">
    <citation type="journal article" date="2021" name="Commun. Biol.">
        <title>The genome of Shorea leprosula (Dipterocarpaceae) highlights the ecological relevance of drought in aseasonal tropical rainforests.</title>
        <authorList>
            <person name="Ng K.K.S."/>
            <person name="Kobayashi M.J."/>
            <person name="Fawcett J.A."/>
            <person name="Hatakeyama M."/>
            <person name="Paape T."/>
            <person name="Ng C.H."/>
            <person name="Ang C.C."/>
            <person name="Tnah L.H."/>
            <person name="Lee C.T."/>
            <person name="Nishiyama T."/>
            <person name="Sese J."/>
            <person name="O'Brien M.J."/>
            <person name="Copetti D."/>
            <person name="Mohd Noor M.I."/>
            <person name="Ong R.C."/>
            <person name="Putra M."/>
            <person name="Sireger I.Z."/>
            <person name="Indrioko S."/>
            <person name="Kosugi Y."/>
            <person name="Izuno A."/>
            <person name="Isagi Y."/>
            <person name="Lee S.L."/>
            <person name="Shimizu K.K."/>
        </authorList>
    </citation>
    <scope>NUCLEOTIDE SEQUENCE [LARGE SCALE GENOMIC DNA]</scope>
    <source>
        <strain evidence="1">214</strain>
    </source>
</reference>
<keyword evidence="2" id="KW-1185">Reference proteome</keyword>
<evidence type="ECO:0000313" key="2">
    <source>
        <dbReference type="Proteomes" id="UP001054252"/>
    </source>
</evidence>
<proteinExistence type="predicted"/>
<dbReference type="EMBL" id="BPVZ01000012">
    <property type="protein sequence ID" value="GKU98384.1"/>
    <property type="molecule type" value="Genomic_DNA"/>
</dbReference>
<evidence type="ECO:0000313" key="1">
    <source>
        <dbReference type="EMBL" id="GKU98384.1"/>
    </source>
</evidence>
<sequence length="36" mass="3932">MIYKKCSCHIVEGRFAKKNTAIPANPTIKNLSAVAI</sequence>
<comment type="caution">
    <text evidence="1">The sequence shown here is derived from an EMBL/GenBank/DDBJ whole genome shotgun (WGS) entry which is preliminary data.</text>
</comment>
<protein>
    <submittedName>
        <fullName evidence="1">Uncharacterized protein</fullName>
    </submittedName>
</protein>
<accession>A0AAV5ILA7</accession>
<name>A0AAV5ILA7_9ROSI</name>
<organism evidence="1 2">
    <name type="scientific">Rubroshorea leprosula</name>
    <dbReference type="NCBI Taxonomy" id="152421"/>
    <lineage>
        <taxon>Eukaryota</taxon>
        <taxon>Viridiplantae</taxon>
        <taxon>Streptophyta</taxon>
        <taxon>Embryophyta</taxon>
        <taxon>Tracheophyta</taxon>
        <taxon>Spermatophyta</taxon>
        <taxon>Magnoliopsida</taxon>
        <taxon>eudicotyledons</taxon>
        <taxon>Gunneridae</taxon>
        <taxon>Pentapetalae</taxon>
        <taxon>rosids</taxon>
        <taxon>malvids</taxon>
        <taxon>Malvales</taxon>
        <taxon>Dipterocarpaceae</taxon>
        <taxon>Rubroshorea</taxon>
    </lineage>
</organism>
<dbReference type="Proteomes" id="UP001054252">
    <property type="component" value="Unassembled WGS sequence"/>
</dbReference>
<gene>
    <name evidence="1" type="ORF">SLEP1_g11395</name>
</gene>
<dbReference type="AlphaFoldDB" id="A0AAV5ILA7"/>